<comment type="function">
    <text evidence="10">Zinc metalloprotease that mediates intramembrane proteolysis of proteins such as ATF6, ATF6B, SREBF1/SREBP1 and SREBF2/SREBP2. Catalyzes the second step in the proteolytic activation of the sterol regulatory element-binding proteins (SREBPs) SREBF1/SREBP1 and SREBF2/SREBP2: cleaves SREBPs within the first transmembrane segment, thereby releasing the N-terminal segment with a portion of the transmembrane segment attached. Mature N-terminal SREBP fragments shuttle to the nucleus and activate gene transcription. Also mediates the second step in the proteolytic activation of the cyclic AMP-dependent transcription factor ATF-6 (ATF6 and ATF6B). Involved in intramembrane proteolysis during bone formation. In astrocytes and osteoblasts, upon DNA damage and ER stress, mediates the second step of the regulated intramembrane proteolytic activation of the transcription factor CREB3L1, leading to the inhibition of cell-cycle progression.</text>
</comment>
<evidence type="ECO:0000313" key="13">
    <source>
        <dbReference type="EMBL" id="RWS13729.1"/>
    </source>
</evidence>
<dbReference type="GO" id="GO:0005737">
    <property type="term" value="C:cytoplasm"/>
    <property type="evidence" value="ECO:0007669"/>
    <property type="project" value="TreeGrafter"/>
</dbReference>
<proteinExistence type="inferred from homology"/>
<dbReference type="EMBL" id="NCKU01000898">
    <property type="protein sequence ID" value="RWS13729.1"/>
    <property type="molecule type" value="Genomic_DNA"/>
</dbReference>
<evidence type="ECO:0000256" key="4">
    <source>
        <dbReference type="ARBA" id="ARBA00012347"/>
    </source>
</evidence>
<dbReference type="OrthoDB" id="69989at2759"/>
<dbReference type="GO" id="GO:0016020">
    <property type="term" value="C:membrane"/>
    <property type="evidence" value="ECO:0007669"/>
    <property type="project" value="InterPro"/>
</dbReference>
<feature type="transmembrane region" description="Helical" evidence="11">
    <location>
        <begin position="102"/>
        <end position="123"/>
    </location>
</feature>
<evidence type="ECO:0000313" key="14">
    <source>
        <dbReference type="Proteomes" id="UP000285301"/>
    </source>
</evidence>
<dbReference type="InterPro" id="IPR001193">
    <property type="entry name" value="MBTPS2"/>
</dbReference>
<comment type="caution">
    <text evidence="13">The sequence shown here is derived from an EMBL/GenBank/DDBJ whole genome shotgun (WGS) entry which is preliminary data.</text>
</comment>
<reference evidence="13 14" key="1">
    <citation type="journal article" date="2018" name="Gigascience">
        <title>Genomes of trombidid mites reveal novel predicted allergens and laterally-transferred genes associated with secondary metabolism.</title>
        <authorList>
            <person name="Dong X."/>
            <person name="Chaisiri K."/>
            <person name="Xia D."/>
            <person name="Armstrong S.D."/>
            <person name="Fang Y."/>
            <person name="Donnelly M.J."/>
            <person name="Kadowaki T."/>
            <person name="McGarry J.W."/>
            <person name="Darby A.C."/>
            <person name="Makepeace B.L."/>
        </authorList>
    </citation>
    <scope>NUCLEOTIDE SEQUENCE [LARGE SCALE GENOMIC DNA]</scope>
    <source>
        <strain evidence="13">UoL-WK</strain>
    </source>
</reference>
<dbReference type="PANTHER" id="PTHR13325:SF3">
    <property type="entry name" value="MEMBRANE-BOUND TRANSCRIPTION FACTOR SITE-2 PROTEASE"/>
    <property type="match status" value="1"/>
</dbReference>
<dbReference type="STRING" id="1965070.A0A443REL8"/>
<dbReference type="InterPro" id="IPR008915">
    <property type="entry name" value="Peptidase_M50"/>
</dbReference>
<evidence type="ECO:0000256" key="2">
    <source>
        <dbReference type="ARBA" id="ARBA00004127"/>
    </source>
</evidence>
<dbReference type="PRINTS" id="PR01000">
    <property type="entry name" value="SREBPS2PTASE"/>
</dbReference>
<evidence type="ECO:0000256" key="6">
    <source>
        <dbReference type="ARBA" id="ARBA00022692"/>
    </source>
</evidence>
<dbReference type="GO" id="GO:0012505">
    <property type="term" value="C:endomembrane system"/>
    <property type="evidence" value="ECO:0007669"/>
    <property type="project" value="UniProtKB-SubCell"/>
</dbReference>
<gene>
    <name evidence="13" type="ORF">B4U79_04968</name>
</gene>
<feature type="transmembrane region" description="Helical" evidence="11">
    <location>
        <begin position="34"/>
        <end position="51"/>
    </location>
</feature>
<comment type="catalytic activity">
    <reaction evidence="1">
        <text>Cleaves several transcription factors that are type-2 transmembrane proteins within membrane-spanning domains. Known substrates include sterol regulatory element-binding protein (SREBP) -1, SREBP-2 and forms of the transcriptional activator ATF6. SREBP-2 is cleaved at the site 477-DRSRILL-|-CVLTFLCLSFNPLTSLLQWGGA-505. The residues Asn-Pro, 11 residues distal to the site of cleavage in the membrane-spanning domain, are important for cleavage by S2P endopeptidase. Replacement of either of these residues does not prevent cleavage, but there is no cleavage if both of these residues are replaced.</text>
        <dbReference type="EC" id="3.4.24.85"/>
    </reaction>
</comment>
<keyword evidence="7 11" id="KW-1133">Transmembrane helix</keyword>
<dbReference type="AlphaFoldDB" id="A0A443REL8"/>
<evidence type="ECO:0000256" key="3">
    <source>
        <dbReference type="ARBA" id="ARBA00009989"/>
    </source>
</evidence>
<evidence type="ECO:0000256" key="10">
    <source>
        <dbReference type="ARBA" id="ARBA00045828"/>
    </source>
</evidence>
<dbReference type="PANTHER" id="PTHR13325">
    <property type="entry name" value="PROTEASE M50 MEMBRANE-BOUND TRANSCRIPTION FACTOR SITE 2 PROTEASE"/>
    <property type="match status" value="1"/>
</dbReference>
<evidence type="ECO:0000256" key="9">
    <source>
        <dbReference type="ARBA" id="ARBA00032658"/>
    </source>
</evidence>
<evidence type="ECO:0000256" key="11">
    <source>
        <dbReference type="SAM" id="Phobius"/>
    </source>
</evidence>
<dbReference type="EC" id="3.4.24.85" evidence="4"/>
<feature type="transmembrane region" description="Helical" evidence="11">
    <location>
        <begin position="63"/>
        <end position="82"/>
    </location>
</feature>
<dbReference type="InterPro" id="IPR036034">
    <property type="entry name" value="PDZ_sf"/>
</dbReference>
<dbReference type="Proteomes" id="UP000285301">
    <property type="component" value="Unassembled WGS sequence"/>
</dbReference>
<sequence>MFTVFSLTLQSKAERKGEVLEAVIPGINLPANDLAYYLFSLLLSTSFHEFGHAVAAIKHGVKVHGFGFYVLFVIPAAFVELATEQMMSKSSWIRFKIISAGVWHNIALATIAAFLLFSNNFLLMPMYSIGQGAVVASLHPGSGISGVAGLQNGDVITNLNGDCIVTDKLSWANCLKKILQTDEGYCVPTQFIEEQQFHSLDSSQCCGENSARHLCFEQLGTKNHFCLPVRSLLNEYSEKCNSTIMCSSNKICVKPISNETFKLVVIQRINSDFVLFWGHPEEIFTSVVVIDYRPKFTFLPLIFIHFYENQLRYICSFSLALAVLNAVPCLWLDGHWMIDTIINLFLHPHVSPSKRTLVANFLTYAGTLMVFLCATIGVYNVLRNQVVF</sequence>
<feature type="transmembrane region" description="Helical" evidence="11">
    <location>
        <begin position="358"/>
        <end position="382"/>
    </location>
</feature>
<dbReference type="GO" id="GO:0004222">
    <property type="term" value="F:metalloendopeptidase activity"/>
    <property type="evidence" value="ECO:0007669"/>
    <property type="project" value="InterPro"/>
</dbReference>
<evidence type="ECO:0000256" key="5">
    <source>
        <dbReference type="ARBA" id="ARBA00014400"/>
    </source>
</evidence>
<keyword evidence="13" id="KW-0645">Protease</keyword>
<feature type="transmembrane region" description="Helical" evidence="11">
    <location>
        <begin position="313"/>
        <end position="338"/>
    </location>
</feature>
<evidence type="ECO:0000259" key="12">
    <source>
        <dbReference type="Pfam" id="PF02163"/>
    </source>
</evidence>
<comment type="subcellular location">
    <subcellularLocation>
        <location evidence="2">Endomembrane system</location>
        <topology evidence="2">Multi-pass membrane protein</topology>
    </subcellularLocation>
</comment>
<name>A0A443REL8_9ACAR</name>
<keyword evidence="14" id="KW-1185">Reference proteome</keyword>
<organism evidence="13 14">
    <name type="scientific">Dinothrombium tinctorium</name>
    <dbReference type="NCBI Taxonomy" id="1965070"/>
    <lineage>
        <taxon>Eukaryota</taxon>
        <taxon>Metazoa</taxon>
        <taxon>Ecdysozoa</taxon>
        <taxon>Arthropoda</taxon>
        <taxon>Chelicerata</taxon>
        <taxon>Arachnida</taxon>
        <taxon>Acari</taxon>
        <taxon>Acariformes</taxon>
        <taxon>Trombidiformes</taxon>
        <taxon>Prostigmata</taxon>
        <taxon>Anystina</taxon>
        <taxon>Parasitengona</taxon>
        <taxon>Trombidioidea</taxon>
        <taxon>Trombidiidae</taxon>
        <taxon>Dinothrombium</taxon>
    </lineage>
</organism>
<evidence type="ECO:0000256" key="1">
    <source>
        <dbReference type="ARBA" id="ARBA00001350"/>
    </source>
</evidence>
<dbReference type="GO" id="GO:0031293">
    <property type="term" value="P:membrane protein intracellular domain proteolysis"/>
    <property type="evidence" value="ECO:0007669"/>
    <property type="project" value="TreeGrafter"/>
</dbReference>
<protein>
    <recommendedName>
        <fullName evidence="5">Membrane-bound transcription factor site-2 protease</fullName>
        <ecNumber evidence="4">3.4.24.85</ecNumber>
    </recommendedName>
    <alternativeName>
        <fullName evidence="9">Endopeptidase S2P</fullName>
    </alternativeName>
</protein>
<accession>A0A443REL8</accession>
<feature type="domain" description="Peptidase M50" evidence="12">
    <location>
        <begin position="37"/>
        <end position="358"/>
    </location>
</feature>
<dbReference type="SUPFAM" id="SSF50156">
    <property type="entry name" value="PDZ domain-like"/>
    <property type="match status" value="1"/>
</dbReference>
<evidence type="ECO:0000256" key="7">
    <source>
        <dbReference type="ARBA" id="ARBA00022989"/>
    </source>
</evidence>
<keyword evidence="8 11" id="KW-0472">Membrane</keyword>
<dbReference type="GO" id="GO:1905897">
    <property type="term" value="P:regulation of response to endoplasmic reticulum stress"/>
    <property type="evidence" value="ECO:0007669"/>
    <property type="project" value="TreeGrafter"/>
</dbReference>
<comment type="similarity">
    <text evidence="3">Belongs to the peptidase M50A family.</text>
</comment>
<evidence type="ECO:0000256" key="8">
    <source>
        <dbReference type="ARBA" id="ARBA00023136"/>
    </source>
</evidence>
<dbReference type="Pfam" id="PF02163">
    <property type="entry name" value="Peptidase_M50"/>
    <property type="match status" value="1"/>
</dbReference>
<keyword evidence="6 11" id="KW-0812">Transmembrane</keyword>
<keyword evidence="13" id="KW-0378">Hydrolase</keyword>